<dbReference type="SUPFAM" id="SSF53187">
    <property type="entry name" value="Zn-dependent exopeptidases"/>
    <property type="match status" value="1"/>
</dbReference>
<dbReference type="Pfam" id="PF04389">
    <property type="entry name" value="Peptidase_M28"/>
    <property type="match status" value="1"/>
</dbReference>
<dbReference type="InterPro" id="IPR046450">
    <property type="entry name" value="PA_dom_sf"/>
</dbReference>
<dbReference type="Gene3D" id="3.40.630.10">
    <property type="entry name" value="Zn peptidases"/>
    <property type="match status" value="1"/>
</dbReference>
<evidence type="ECO:0000256" key="4">
    <source>
        <dbReference type="ARBA" id="ARBA00022729"/>
    </source>
</evidence>
<feature type="domain" description="Peptidase M28" evidence="7">
    <location>
        <begin position="306"/>
        <end position="524"/>
    </location>
</feature>
<dbReference type="GO" id="GO:0008235">
    <property type="term" value="F:metalloexopeptidase activity"/>
    <property type="evidence" value="ECO:0007669"/>
    <property type="project" value="InterPro"/>
</dbReference>
<evidence type="ECO:0000259" key="7">
    <source>
        <dbReference type="Pfam" id="PF04389"/>
    </source>
</evidence>
<keyword evidence="2" id="KW-0645">Protease</keyword>
<sequence>MILHHSRIIHSFMIATCCAFLQYCTPTSEQQAIIQIKAEDITQYLEPLASDEFQGRKPFTEGETKTIAFIKEAFEEMGLQPANGESYFQEVPLVEISGHPAPSMTVTGTGSEESLELEGGKDYIVFSEREQEDISLEASELVFCGFGIVAPEYGWNDYEGIDMKGKTAVVMVNDPGFGTTDSTLFKGNTMTYYGRWTYKYEEAARQGAEAVLIIHETGPAGYPWTVVQNSWSGAKLQLQSTDGNQSKCALQGWITLETASKLFKMSPTELGNITRKARNKGFKPVSLGLHASTSLKNTFKKDLSQNVVAMLPGTELKDEYIIYTAHWDHLGVGTAVDGDSIYNGAVDNASGTASIMAIANAFSQQKEKNKRSLVFLMVTAEEQGLLGSAYYAQHPLFPPEKTVANLNIDAMNPNGAMKDFTITGYGHSELDEYAAEAAQKQGRYILPDQSPEKGYFFRSDHFNFAKIGIPALYGKGGYDHLEKGKDYAMEKHQEFTATRYHRPSDEFNSTTWDMSGLVQDAQLYYEIGLKLAHEKTFPKWKEGSEFKAKRENLQ</sequence>
<dbReference type="GO" id="GO:0004177">
    <property type="term" value="F:aminopeptidase activity"/>
    <property type="evidence" value="ECO:0007669"/>
    <property type="project" value="UniProtKB-KW"/>
</dbReference>
<comment type="caution">
    <text evidence="8">The sequence shown here is derived from an EMBL/GenBank/DDBJ whole genome shotgun (WGS) entry which is preliminary data.</text>
</comment>
<evidence type="ECO:0000256" key="6">
    <source>
        <dbReference type="ARBA" id="ARBA00022833"/>
    </source>
</evidence>
<evidence type="ECO:0000256" key="3">
    <source>
        <dbReference type="ARBA" id="ARBA00022723"/>
    </source>
</evidence>
<evidence type="ECO:0000256" key="5">
    <source>
        <dbReference type="ARBA" id="ARBA00022801"/>
    </source>
</evidence>
<dbReference type="InterPro" id="IPR045175">
    <property type="entry name" value="M28_fam"/>
</dbReference>
<keyword evidence="9" id="KW-1185">Reference proteome</keyword>
<keyword evidence="3" id="KW-0479">Metal-binding</keyword>
<reference evidence="8 9" key="1">
    <citation type="submission" date="2024-04" db="EMBL/GenBank/DDBJ databases">
        <title>Novel genus in family Flammeovirgaceae.</title>
        <authorList>
            <person name="Nguyen T.H."/>
            <person name="Vuong T.Q."/>
            <person name="Le H."/>
            <person name="Kim S.-G."/>
        </authorList>
    </citation>
    <scope>NUCLEOTIDE SEQUENCE [LARGE SCALE GENOMIC DNA]</scope>
    <source>
        <strain evidence="8 9">JCM 23209</strain>
    </source>
</reference>
<gene>
    <name evidence="8" type="ORF">AAG747_21820</name>
</gene>
<dbReference type="InterPro" id="IPR007484">
    <property type="entry name" value="Peptidase_M28"/>
</dbReference>
<dbReference type="PANTHER" id="PTHR12147">
    <property type="entry name" value="METALLOPEPTIDASE M28 FAMILY MEMBER"/>
    <property type="match status" value="1"/>
</dbReference>
<keyword evidence="6" id="KW-0862">Zinc</keyword>
<dbReference type="Gene3D" id="3.50.30.30">
    <property type="match status" value="1"/>
</dbReference>
<evidence type="ECO:0000313" key="9">
    <source>
        <dbReference type="Proteomes" id="UP001403385"/>
    </source>
</evidence>
<dbReference type="AlphaFoldDB" id="A0AAW9S081"/>
<keyword evidence="4" id="KW-0732">Signal</keyword>
<dbReference type="GO" id="GO:0046872">
    <property type="term" value="F:metal ion binding"/>
    <property type="evidence" value="ECO:0007669"/>
    <property type="project" value="UniProtKB-KW"/>
</dbReference>
<evidence type="ECO:0000256" key="2">
    <source>
        <dbReference type="ARBA" id="ARBA00022670"/>
    </source>
</evidence>
<dbReference type="PANTHER" id="PTHR12147:SF56">
    <property type="entry name" value="AMINOPEPTIDASE YDR415C-RELATED"/>
    <property type="match status" value="1"/>
</dbReference>
<dbReference type="SUPFAM" id="SSF52025">
    <property type="entry name" value="PA domain"/>
    <property type="match status" value="1"/>
</dbReference>
<dbReference type="Proteomes" id="UP001403385">
    <property type="component" value="Unassembled WGS sequence"/>
</dbReference>
<evidence type="ECO:0000313" key="8">
    <source>
        <dbReference type="EMBL" id="MEN7550574.1"/>
    </source>
</evidence>
<accession>A0AAW9S081</accession>
<dbReference type="FunFam" id="3.40.630.10:FF:000088">
    <property type="entry name" value="Peptidase M20"/>
    <property type="match status" value="1"/>
</dbReference>
<dbReference type="CDD" id="cd04821">
    <property type="entry name" value="PA_M28_1_2"/>
    <property type="match status" value="1"/>
</dbReference>
<dbReference type="CDD" id="cd05660">
    <property type="entry name" value="M28_like_PA"/>
    <property type="match status" value="1"/>
</dbReference>
<evidence type="ECO:0000256" key="1">
    <source>
        <dbReference type="ARBA" id="ARBA00022438"/>
    </source>
</evidence>
<name>A0AAW9S081_9BACT</name>
<proteinExistence type="predicted"/>
<dbReference type="EMBL" id="JBDKWZ010000015">
    <property type="protein sequence ID" value="MEN7550574.1"/>
    <property type="molecule type" value="Genomic_DNA"/>
</dbReference>
<keyword evidence="1" id="KW-0031">Aminopeptidase</keyword>
<protein>
    <submittedName>
        <fullName evidence="8">M28 family metallopeptidase</fullName>
    </submittedName>
</protein>
<dbReference type="GO" id="GO:0006508">
    <property type="term" value="P:proteolysis"/>
    <property type="evidence" value="ECO:0007669"/>
    <property type="project" value="UniProtKB-KW"/>
</dbReference>
<keyword evidence="5" id="KW-0378">Hydrolase</keyword>
<organism evidence="8 9">
    <name type="scientific">Rapidithrix thailandica</name>
    <dbReference type="NCBI Taxonomy" id="413964"/>
    <lineage>
        <taxon>Bacteria</taxon>
        <taxon>Pseudomonadati</taxon>
        <taxon>Bacteroidota</taxon>
        <taxon>Cytophagia</taxon>
        <taxon>Cytophagales</taxon>
        <taxon>Flammeovirgaceae</taxon>
        <taxon>Rapidithrix</taxon>
    </lineage>
</organism>
<dbReference type="RefSeq" id="WP_346823356.1">
    <property type="nucleotide sequence ID" value="NZ_JBDKWZ010000015.1"/>
</dbReference>